<dbReference type="Proteomes" id="UP000185003">
    <property type="component" value="Unassembled WGS sequence"/>
</dbReference>
<evidence type="ECO:0000259" key="1">
    <source>
        <dbReference type="PROSITE" id="PS51352"/>
    </source>
</evidence>
<dbReference type="GO" id="GO:0016853">
    <property type="term" value="F:isomerase activity"/>
    <property type="evidence" value="ECO:0007669"/>
    <property type="project" value="UniProtKB-KW"/>
</dbReference>
<proteinExistence type="predicted"/>
<keyword evidence="2" id="KW-0413">Isomerase</keyword>
<dbReference type="CDD" id="cd02966">
    <property type="entry name" value="TlpA_like_family"/>
    <property type="match status" value="1"/>
</dbReference>
<gene>
    <name evidence="2" type="ORF">SAMN04488055_1271</name>
</gene>
<dbReference type="PROSITE" id="PS51352">
    <property type="entry name" value="THIOREDOXIN_2"/>
    <property type="match status" value="1"/>
</dbReference>
<dbReference type="InterPro" id="IPR050553">
    <property type="entry name" value="Thioredoxin_ResA/DsbE_sf"/>
</dbReference>
<dbReference type="AlphaFoldDB" id="A0A1N6E3E7"/>
<dbReference type="PANTHER" id="PTHR42852:SF13">
    <property type="entry name" value="PROTEIN DIPZ"/>
    <property type="match status" value="1"/>
</dbReference>
<sequence>MWSDRPKLTYEISTDRVTFFSNLEIRSLEYREWGISFWKAFPHDQRRFTWFEETVAISPRYFVDPKLAAQDRILESYQAKIDYSAKQKWELQYQKFRKEYMESPIVTSTKKWELKFAELSNSVMMGMYPDNQGRKHFNYVSFVRNLLKYAKYYYEEIPYKPYKTTPVLSDKITSTLYVPIEHPRFLNMTVDDQKNMLKMIIESEVDKRLKEFAAKKLSVISLKDIPLNLAGLTPDSNHIDLKDYLNKLVFVDIWSIGCSSCIAMMPKLKKVYEKYKTRGFTVLSVDVSGPKYYQQIMRIHHEIGADWPFMLLNNDQYNTLFSTYGMLGVPQTFLVGKDGKVIMYKDQVSSPEGLEEYLNKYFSDL</sequence>
<dbReference type="SUPFAM" id="SSF52833">
    <property type="entry name" value="Thioredoxin-like"/>
    <property type="match status" value="1"/>
</dbReference>
<keyword evidence="3" id="KW-1185">Reference proteome</keyword>
<dbReference type="InterPro" id="IPR036249">
    <property type="entry name" value="Thioredoxin-like_sf"/>
</dbReference>
<dbReference type="STRING" id="536979.SAMN04488055_1271"/>
<accession>A0A1N6E3E7</accession>
<name>A0A1N6E3E7_9BACT</name>
<dbReference type="GO" id="GO:0016209">
    <property type="term" value="F:antioxidant activity"/>
    <property type="evidence" value="ECO:0007669"/>
    <property type="project" value="InterPro"/>
</dbReference>
<organism evidence="2 3">
    <name type="scientific">Chitinophaga niabensis</name>
    <dbReference type="NCBI Taxonomy" id="536979"/>
    <lineage>
        <taxon>Bacteria</taxon>
        <taxon>Pseudomonadati</taxon>
        <taxon>Bacteroidota</taxon>
        <taxon>Chitinophagia</taxon>
        <taxon>Chitinophagales</taxon>
        <taxon>Chitinophagaceae</taxon>
        <taxon>Chitinophaga</taxon>
    </lineage>
</organism>
<dbReference type="InterPro" id="IPR000866">
    <property type="entry name" value="AhpC/TSA"/>
</dbReference>
<dbReference type="Pfam" id="PF00578">
    <property type="entry name" value="AhpC-TSA"/>
    <property type="match status" value="1"/>
</dbReference>
<dbReference type="GO" id="GO:0016491">
    <property type="term" value="F:oxidoreductase activity"/>
    <property type="evidence" value="ECO:0007669"/>
    <property type="project" value="InterPro"/>
</dbReference>
<feature type="domain" description="Thioredoxin" evidence="1">
    <location>
        <begin position="211"/>
        <end position="363"/>
    </location>
</feature>
<dbReference type="Gene3D" id="3.40.30.10">
    <property type="entry name" value="Glutaredoxin"/>
    <property type="match status" value="1"/>
</dbReference>
<dbReference type="InterPro" id="IPR013766">
    <property type="entry name" value="Thioredoxin_domain"/>
</dbReference>
<evidence type="ECO:0000313" key="2">
    <source>
        <dbReference type="EMBL" id="SIN77497.1"/>
    </source>
</evidence>
<evidence type="ECO:0000313" key="3">
    <source>
        <dbReference type="Proteomes" id="UP000185003"/>
    </source>
</evidence>
<dbReference type="EMBL" id="FSRA01000001">
    <property type="protein sequence ID" value="SIN77497.1"/>
    <property type="molecule type" value="Genomic_DNA"/>
</dbReference>
<reference evidence="3" key="1">
    <citation type="submission" date="2016-11" db="EMBL/GenBank/DDBJ databases">
        <authorList>
            <person name="Varghese N."/>
            <person name="Submissions S."/>
        </authorList>
    </citation>
    <scope>NUCLEOTIDE SEQUENCE [LARGE SCALE GENOMIC DNA]</scope>
    <source>
        <strain evidence="3">DSM 24787</strain>
    </source>
</reference>
<dbReference type="PANTHER" id="PTHR42852">
    <property type="entry name" value="THIOL:DISULFIDE INTERCHANGE PROTEIN DSBE"/>
    <property type="match status" value="1"/>
</dbReference>
<protein>
    <submittedName>
        <fullName evidence="2">Thiol-disulfide isomerase or thioredoxin</fullName>
    </submittedName>
</protein>